<protein>
    <submittedName>
        <fullName evidence="1">Uncharacterized protein</fullName>
    </submittedName>
</protein>
<proteinExistence type="predicted"/>
<dbReference type="AlphaFoldDB" id="A0A645AZB6"/>
<organism evidence="1">
    <name type="scientific">bioreactor metagenome</name>
    <dbReference type="NCBI Taxonomy" id="1076179"/>
    <lineage>
        <taxon>unclassified sequences</taxon>
        <taxon>metagenomes</taxon>
        <taxon>ecological metagenomes</taxon>
    </lineage>
</organism>
<accession>A0A645AZB6</accession>
<reference evidence="1" key="1">
    <citation type="submission" date="2019-08" db="EMBL/GenBank/DDBJ databases">
        <authorList>
            <person name="Kucharzyk K."/>
            <person name="Murdoch R.W."/>
            <person name="Higgins S."/>
            <person name="Loffler F."/>
        </authorList>
    </citation>
    <scope>NUCLEOTIDE SEQUENCE</scope>
</reference>
<sequence>MIAPGIDVHPFVSADNVTLARLRAADRCMERPIGNKYTVDIRHGLLTGQIHACQVAGYDAVPAADADAVASVAAGNVALSNRACTDVPVPADLAVIAAYLNSGQREVIDLQTHYGEMRSLHFYSIAFLLIGAVQNHASVACVYRYIRSRHNRQRRLQPDGSRLVHREYGRVKGDNGAFPEVRQASPQRAFPAVFRACDDKRNRLLRRSGVVRCEERNRLVAIGECERCRGCSLRTAFRRFAARIHAKTADAVRNDKRIPVHGAVVSIAQRFYLSDLSRVGKVRNVHHFNTVAKICQISRGAVQMDIHHTTRYFEFR</sequence>
<name>A0A645AZB6_9ZZZZ</name>
<comment type="caution">
    <text evidence="1">The sequence shown here is derived from an EMBL/GenBank/DDBJ whole genome shotgun (WGS) entry which is preliminary data.</text>
</comment>
<dbReference type="EMBL" id="VSSQ01016812">
    <property type="protein sequence ID" value="MPM58530.1"/>
    <property type="molecule type" value="Genomic_DNA"/>
</dbReference>
<gene>
    <name evidence="1" type="ORF">SDC9_105361</name>
</gene>
<evidence type="ECO:0000313" key="1">
    <source>
        <dbReference type="EMBL" id="MPM58530.1"/>
    </source>
</evidence>